<organism evidence="1 2">
    <name type="scientific">Lachnoanaerobaculum gingivalis</name>
    <dbReference type="NCBI Taxonomy" id="2490855"/>
    <lineage>
        <taxon>Bacteria</taxon>
        <taxon>Bacillati</taxon>
        <taxon>Bacillota</taxon>
        <taxon>Clostridia</taxon>
        <taxon>Lachnospirales</taxon>
        <taxon>Lachnospiraceae</taxon>
        <taxon>Lachnoanaerobaculum</taxon>
    </lineage>
</organism>
<dbReference type="AlphaFoldDB" id="A0A3P3QY73"/>
<dbReference type="OrthoDB" id="362007at2"/>
<keyword evidence="2" id="KW-1185">Reference proteome</keyword>
<proteinExistence type="predicted"/>
<protein>
    <submittedName>
        <fullName evidence="1">Uncharacterized protein</fullName>
    </submittedName>
</protein>
<evidence type="ECO:0000313" key="1">
    <source>
        <dbReference type="EMBL" id="RRJ26035.1"/>
    </source>
</evidence>
<sequence length="148" mass="17573">MNKNFNKFIYDRHRNIIFSLQNSRVKEIKFHNKILTLKPDILFRYIDNEEKEYTGEVFFKDCDLDLCSVLIFNKTLGKGRFMGKSVTLEEFMDSYKDSEFEIITEGYFANSTTYSGWLWKDGKNPVSAIMYIWNSGNMEYCVDDEDIL</sequence>
<dbReference type="Proteomes" id="UP000272490">
    <property type="component" value="Unassembled WGS sequence"/>
</dbReference>
<evidence type="ECO:0000313" key="2">
    <source>
        <dbReference type="Proteomes" id="UP000272490"/>
    </source>
</evidence>
<reference evidence="1 2" key="1">
    <citation type="submission" date="2018-11" db="EMBL/GenBank/DDBJ databases">
        <title>Genome sequencing of Lachnoanaerobaculum sp. KCOM 2030 (= ChDC B114).</title>
        <authorList>
            <person name="Kook J.-K."/>
            <person name="Park S.-N."/>
            <person name="Lim Y.K."/>
        </authorList>
    </citation>
    <scope>NUCLEOTIDE SEQUENCE [LARGE SCALE GENOMIC DNA]</scope>
    <source>
        <strain evidence="1 2">KCOM 2030</strain>
    </source>
</reference>
<gene>
    <name evidence="1" type="ORF">EHV10_05730</name>
</gene>
<accession>A0A3P3QY73</accession>
<dbReference type="RefSeq" id="WP_128673834.1">
    <property type="nucleotide sequence ID" value="NZ_CP124777.1"/>
</dbReference>
<dbReference type="EMBL" id="RRCO01000002">
    <property type="protein sequence ID" value="RRJ26035.1"/>
    <property type="molecule type" value="Genomic_DNA"/>
</dbReference>
<name>A0A3P3QY73_9FIRM</name>
<comment type="caution">
    <text evidence="1">The sequence shown here is derived from an EMBL/GenBank/DDBJ whole genome shotgun (WGS) entry which is preliminary data.</text>
</comment>